<dbReference type="InterPro" id="IPR050951">
    <property type="entry name" value="Retrovirus_Pol_polyprotein"/>
</dbReference>
<evidence type="ECO:0000256" key="5">
    <source>
        <dbReference type="ARBA" id="ARBA00022801"/>
    </source>
</evidence>
<dbReference type="GO" id="GO:0016787">
    <property type="term" value="F:hydrolase activity"/>
    <property type="evidence" value="ECO:0007669"/>
    <property type="project" value="UniProtKB-KW"/>
</dbReference>
<dbReference type="EMBL" id="CACRXK020006455">
    <property type="protein sequence ID" value="CAB4009447.1"/>
    <property type="molecule type" value="Genomic_DNA"/>
</dbReference>
<dbReference type="InterPro" id="IPR041588">
    <property type="entry name" value="Integrase_H2C2"/>
</dbReference>
<dbReference type="InterPro" id="IPR001584">
    <property type="entry name" value="Integrase_cat-core"/>
</dbReference>
<gene>
    <name evidence="8" type="ORF">PACLA_8A068232</name>
</gene>
<dbReference type="AlphaFoldDB" id="A0A6S7HXP5"/>
<evidence type="ECO:0000313" key="9">
    <source>
        <dbReference type="Proteomes" id="UP001152795"/>
    </source>
</evidence>
<feature type="compositionally biased region" description="Basic residues" evidence="7">
    <location>
        <begin position="437"/>
        <end position="450"/>
    </location>
</feature>
<sequence length="450" mass="52122">MNDTQRRYAQIEKELLAVVFTCKRFHQYVYGKTITVESDHKPLEAILKKPLSQAPSRLQKMLMQLQAYDINLVYKKGSEMYIADALSRAFPPEIIPEQFEEDIASERFIHLMSSESYVTDRKLQAIKDEIHTNETMQLLVKQIQDGWPDHKILVPSEVQPYYPYRQELTTEGGLICKAHNILIPPSLRADTLHKLHQSHQGIEKTTRLARESILWPGMNSQIEELVSNCSTCLHHASANQREPLHPHEIPCRPCRHGIPESVVSDNGPQYSSEEYKQFANDYNFIHNTISPRYPQSGGLHEKTVQTVKNLLEKCKVANQDPYLALLDYRNTLIDGVTPAQALMSRRLRSPLPISQRKLNPKPVNRTTFHAARQQQQQKQQRKHYDRTAKSLPPLEKGDAVRFKKDPQAAWTRGTVIRKHEAPRSYVIKGENGTEYRRNRRHLRKTREHQA</sequence>
<dbReference type="Pfam" id="PF17917">
    <property type="entry name" value="RT_RNaseH"/>
    <property type="match status" value="1"/>
</dbReference>
<keyword evidence="5" id="KW-0378">Hydrolase</keyword>
<accession>A0A6S7HXP5</accession>
<organism evidence="8 9">
    <name type="scientific">Paramuricea clavata</name>
    <name type="common">Red gorgonian</name>
    <name type="synonym">Violescent sea-whip</name>
    <dbReference type="NCBI Taxonomy" id="317549"/>
    <lineage>
        <taxon>Eukaryota</taxon>
        <taxon>Metazoa</taxon>
        <taxon>Cnidaria</taxon>
        <taxon>Anthozoa</taxon>
        <taxon>Octocorallia</taxon>
        <taxon>Malacalcyonacea</taxon>
        <taxon>Plexauridae</taxon>
        <taxon>Paramuricea</taxon>
    </lineage>
</organism>
<dbReference type="PROSITE" id="PS50994">
    <property type="entry name" value="INTEGRASE"/>
    <property type="match status" value="1"/>
</dbReference>
<dbReference type="InterPro" id="IPR041373">
    <property type="entry name" value="RT_RNaseH"/>
</dbReference>
<evidence type="ECO:0000256" key="1">
    <source>
        <dbReference type="ARBA" id="ARBA00022679"/>
    </source>
</evidence>
<proteinExistence type="predicted"/>
<feature type="region of interest" description="Disordered" evidence="7">
    <location>
        <begin position="368"/>
        <end position="396"/>
    </location>
</feature>
<keyword evidence="4" id="KW-0255">Endonuclease</keyword>
<dbReference type="GO" id="GO:0003964">
    <property type="term" value="F:RNA-directed DNA polymerase activity"/>
    <property type="evidence" value="ECO:0007669"/>
    <property type="project" value="UniProtKB-KW"/>
</dbReference>
<dbReference type="Pfam" id="PF17921">
    <property type="entry name" value="Integrase_H2C2"/>
    <property type="match status" value="1"/>
</dbReference>
<evidence type="ECO:0000256" key="3">
    <source>
        <dbReference type="ARBA" id="ARBA00022722"/>
    </source>
</evidence>
<keyword evidence="2" id="KW-0548">Nucleotidyltransferase</keyword>
<keyword evidence="3" id="KW-0540">Nuclease</keyword>
<dbReference type="InterPro" id="IPR012337">
    <property type="entry name" value="RNaseH-like_sf"/>
</dbReference>
<evidence type="ECO:0000256" key="6">
    <source>
        <dbReference type="ARBA" id="ARBA00022918"/>
    </source>
</evidence>
<evidence type="ECO:0000256" key="4">
    <source>
        <dbReference type="ARBA" id="ARBA00022759"/>
    </source>
</evidence>
<dbReference type="InterPro" id="IPR043502">
    <property type="entry name" value="DNA/RNA_pol_sf"/>
</dbReference>
<dbReference type="Proteomes" id="UP001152795">
    <property type="component" value="Unassembled WGS sequence"/>
</dbReference>
<evidence type="ECO:0000256" key="2">
    <source>
        <dbReference type="ARBA" id="ARBA00022695"/>
    </source>
</evidence>
<keyword evidence="1" id="KW-0808">Transferase</keyword>
<dbReference type="FunFam" id="1.10.340.70:FF:000003">
    <property type="entry name" value="Protein CBG25708"/>
    <property type="match status" value="1"/>
</dbReference>
<dbReference type="CDD" id="cd09274">
    <property type="entry name" value="RNase_HI_RT_Ty3"/>
    <property type="match status" value="1"/>
</dbReference>
<dbReference type="PANTHER" id="PTHR37984">
    <property type="entry name" value="PROTEIN CBG26694"/>
    <property type="match status" value="1"/>
</dbReference>
<feature type="region of interest" description="Disordered" evidence="7">
    <location>
        <begin position="427"/>
        <end position="450"/>
    </location>
</feature>
<dbReference type="Gene3D" id="3.30.420.10">
    <property type="entry name" value="Ribonuclease H-like superfamily/Ribonuclease H"/>
    <property type="match status" value="1"/>
</dbReference>
<dbReference type="SUPFAM" id="SSF53098">
    <property type="entry name" value="Ribonuclease H-like"/>
    <property type="match status" value="1"/>
</dbReference>
<dbReference type="InterPro" id="IPR036397">
    <property type="entry name" value="RNaseH_sf"/>
</dbReference>
<keyword evidence="6" id="KW-0695">RNA-directed DNA polymerase</keyword>
<evidence type="ECO:0000256" key="7">
    <source>
        <dbReference type="SAM" id="MobiDB-lite"/>
    </source>
</evidence>
<dbReference type="GO" id="GO:0004519">
    <property type="term" value="F:endonuclease activity"/>
    <property type="evidence" value="ECO:0007669"/>
    <property type="project" value="UniProtKB-KW"/>
</dbReference>
<dbReference type="Gene3D" id="1.10.340.70">
    <property type="match status" value="1"/>
</dbReference>
<dbReference type="GO" id="GO:0003676">
    <property type="term" value="F:nucleic acid binding"/>
    <property type="evidence" value="ECO:0007669"/>
    <property type="project" value="InterPro"/>
</dbReference>
<name>A0A6S7HXP5_PARCT</name>
<protein>
    <submittedName>
        <fullName evidence="8">Transposon Ty3-G Gag-Pol poly</fullName>
    </submittedName>
</protein>
<dbReference type="OrthoDB" id="5967742at2759"/>
<dbReference type="PANTHER" id="PTHR37984:SF7">
    <property type="entry name" value="INTEGRASE CATALYTIC DOMAIN-CONTAINING PROTEIN"/>
    <property type="match status" value="1"/>
</dbReference>
<comment type="caution">
    <text evidence="8">The sequence shown here is derived from an EMBL/GenBank/DDBJ whole genome shotgun (WGS) entry which is preliminary data.</text>
</comment>
<dbReference type="GO" id="GO:0015074">
    <property type="term" value="P:DNA integration"/>
    <property type="evidence" value="ECO:0007669"/>
    <property type="project" value="InterPro"/>
</dbReference>
<dbReference type="SUPFAM" id="SSF56672">
    <property type="entry name" value="DNA/RNA polymerases"/>
    <property type="match status" value="1"/>
</dbReference>
<keyword evidence="9" id="KW-1185">Reference proteome</keyword>
<reference evidence="8" key="1">
    <citation type="submission" date="2020-04" db="EMBL/GenBank/DDBJ databases">
        <authorList>
            <person name="Alioto T."/>
            <person name="Alioto T."/>
            <person name="Gomez Garrido J."/>
        </authorList>
    </citation>
    <scope>NUCLEOTIDE SEQUENCE</scope>
    <source>
        <strain evidence="8">A484AB</strain>
    </source>
</reference>
<evidence type="ECO:0000313" key="8">
    <source>
        <dbReference type="EMBL" id="CAB4009447.1"/>
    </source>
</evidence>